<reference evidence="1 2" key="1">
    <citation type="journal article" date="2016" name="Proc. Natl. Acad. Sci. U.S.A.">
        <title>Comparative genomics of biotechnologically important yeasts.</title>
        <authorList>
            <person name="Riley R."/>
            <person name="Haridas S."/>
            <person name="Wolfe K.H."/>
            <person name="Lopes M.R."/>
            <person name="Hittinger C.T."/>
            <person name="Goeker M."/>
            <person name="Salamov A.A."/>
            <person name="Wisecaver J.H."/>
            <person name="Long T.M."/>
            <person name="Calvey C.H."/>
            <person name="Aerts A.L."/>
            <person name="Barry K.W."/>
            <person name="Choi C."/>
            <person name="Clum A."/>
            <person name="Coughlan A.Y."/>
            <person name="Deshpande S."/>
            <person name="Douglass A.P."/>
            <person name="Hanson S.J."/>
            <person name="Klenk H.-P."/>
            <person name="LaButti K.M."/>
            <person name="Lapidus A."/>
            <person name="Lindquist E.A."/>
            <person name="Lipzen A.M."/>
            <person name="Meier-Kolthoff J.P."/>
            <person name="Ohm R.A."/>
            <person name="Otillar R.P."/>
            <person name="Pangilinan J.L."/>
            <person name="Peng Y."/>
            <person name="Rokas A."/>
            <person name="Rosa C.A."/>
            <person name="Scheuner C."/>
            <person name="Sibirny A.A."/>
            <person name="Slot J.C."/>
            <person name="Stielow J.B."/>
            <person name="Sun H."/>
            <person name="Kurtzman C.P."/>
            <person name="Blackwell M."/>
            <person name="Grigoriev I.V."/>
            <person name="Jeffries T.W."/>
        </authorList>
    </citation>
    <scope>NUCLEOTIDE SEQUENCE [LARGE SCALE GENOMIC DNA]</scope>
    <source>
        <strain evidence="1 2">NRRL Y-2026</strain>
    </source>
</reference>
<dbReference type="OrthoDB" id="185373at2759"/>
<gene>
    <name evidence="1" type="ORF">PICMEDRAFT_18701</name>
</gene>
<dbReference type="RefSeq" id="XP_019018729.1">
    <property type="nucleotide sequence ID" value="XM_019162083.1"/>
</dbReference>
<protein>
    <submittedName>
        <fullName evidence="1">Uncharacterized protein</fullName>
    </submittedName>
</protein>
<dbReference type="AlphaFoldDB" id="A0A1E3NNE6"/>
<feature type="non-terminal residue" evidence="1">
    <location>
        <position position="636"/>
    </location>
</feature>
<dbReference type="STRING" id="763406.A0A1E3NNE6"/>
<dbReference type="Proteomes" id="UP000094455">
    <property type="component" value="Unassembled WGS sequence"/>
</dbReference>
<organism evidence="1 2">
    <name type="scientific">Pichia membranifaciens NRRL Y-2026</name>
    <dbReference type="NCBI Taxonomy" id="763406"/>
    <lineage>
        <taxon>Eukaryota</taxon>
        <taxon>Fungi</taxon>
        <taxon>Dikarya</taxon>
        <taxon>Ascomycota</taxon>
        <taxon>Saccharomycotina</taxon>
        <taxon>Pichiomycetes</taxon>
        <taxon>Pichiales</taxon>
        <taxon>Pichiaceae</taxon>
        <taxon>Pichia</taxon>
    </lineage>
</organism>
<evidence type="ECO:0000313" key="1">
    <source>
        <dbReference type="EMBL" id="ODQ47616.1"/>
    </source>
</evidence>
<proteinExistence type="predicted"/>
<accession>A0A1E3NNE6</accession>
<dbReference type="EMBL" id="KV454002">
    <property type="protein sequence ID" value="ODQ47616.1"/>
    <property type="molecule type" value="Genomic_DNA"/>
</dbReference>
<keyword evidence="2" id="KW-1185">Reference proteome</keyword>
<name>A0A1E3NNE6_9ASCO</name>
<sequence>MSLQDVRYIDFFPRFYNSLRECKEYAEDSEVRLQLFEIFVNYVLLSTKRHSVSKVIQAFITEENDVHNNNISEQVVDILLEAFQSIKPDTETILLLAKICPDLSASNKEVSDLPFLDRLLATFFRAADEEISESFEDNFVSERLVTFLDILEPKISEPLETYVEILYFSVKNNFDEVSKQILVKLEKLTSYFTSEKYESLLEPDLSFALVTAALKFNKANDATNLIKVLKKKKEIDYIEDEWMTLLQYESFELTEDQPAIQLVKKLNERLSDLDKDYAFGDIDSLNLVFESLCWSNKSFEYIEQFRKDFEDEFGVAMDSKSVATIMNYLCQDKNNSKNVKRASQYFLQYKDQVDWENDYEGFYMLSLFQLTANVWQNPEILWAEKLDVYQNVQRYEYLFNKECVYEMMKAAIKYDAGTFAVKILLDQTPELKKDDPRLEVSKYQKIFDCAYDYLINSTDGELNKRVYKYLADYFAIPYEYYPGFVKIFIDCSDPEMALKVFADMKRQSKESKLPPPGEEFYIYLLKSFAKFQDEEGIFKLHLAIKMDLSINLDIKLLNSLMESYAALEDPFKTRDSAEKNGDYHLINSYVLKTLHNNCLHEGVRNELKQYCQKTFPAEWEELVKTGQLEDNTKDYP</sequence>
<evidence type="ECO:0000313" key="2">
    <source>
        <dbReference type="Proteomes" id="UP000094455"/>
    </source>
</evidence>
<dbReference type="GeneID" id="30178770"/>